<feature type="transmembrane region" description="Helical" evidence="1">
    <location>
        <begin position="110"/>
        <end position="131"/>
    </location>
</feature>
<dbReference type="EMBL" id="CP104694">
    <property type="protein sequence ID" value="UXI69072.1"/>
    <property type="molecule type" value="Genomic_DNA"/>
</dbReference>
<evidence type="ECO:0000256" key="1">
    <source>
        <dbReference type="SAM" id="Phobius"/>
    </source>
</evidence>
<organism evidence="2 3">
    <name type="scientific">Tahibacter amnicola</name>
    <dbReference type="NCBI Taxonomy" id="2976241"/>
    <lineage>
        <taxon>Bacteria</taxon>
        <taxon>Pseudomonadati</taxon>
        <taxon>Pseudomonadota</taxon>
        <taxon>Gammaproteobacteria</taxon>
        <taxon>Lysobacterales</taxon>
        <taxon>Rhodanobacteraceae</taxon>
        <taxon>Tahibacter</taxon>
    </lineage>
</organism>
<proteinExistence type="predicted"/>
<dbReference type="Proteomes" id="UP001064632">
    <property type="component" value="Chromosome"/>
</dbReference>
<accession>A0ABY6BMM7</accession>
<dbReference type="RefSeq" id="WP_261696030.1">
    <property type="nucleotide sequence ID" value="NZ_CP104694.1"/>
</dbReference>
<evidence type="ECO:0000313" key="2">
    <source>
        <dbReference type="EMBL" id="UXI69072.1"/>
    </source>
</evidence>
<dbReference type="Pfam" id="PF11026">
    <property type="entry name" value="DUF2721"/>
    <property type="match status" value="1"/>
</dbReference>
<evidence type="ECO:0000313" key="3">
    <source>
        <dbReference type="Proteomes" id="UP001064632"/>
    </source>
</evidence>
<keyword evidence="1" id="KW-0812">Transmembrane</keyword>
<feature type="transmembrane region" description="Helical" evidence="1">
    <location>
        <begin position="79"/>
        <end position="104"/>
    </location>
</feature>
<gene>
    <name evidence="2" type="ORF">N4264_05315</name>
</gene>
<keyword evidence="1" id="KW-1133">Transmembrane helix</keyword>
<keyword evidence="1" id="KW-0472">Membrane</keyword>
<protein>
    <submittedName>
        <fullName evidence="2">DUF2721 domain-containing protein</fullName>
    </submittedName>
</protein>
<dbReference type="InterPro" id="IPR021279">
    <property type="entry name" value="DUF2721"/>
</dbReference>
<reference evidence="2" key="1">
    <citation type="submission" date="2022-09" db="EMBL/GenBank/DDBJ databases">
        <title>Tahibacter sp. nov., isolated from a fresh water.</title>
        <authorList>
            <person name="Baek J.H."/>
            <person name="Lee J.K."/>
            <person name="Kim J.M."/>
            <person name="Jeon C.O."/>
        </authorList>
    </citation>
    <scope>NUCLEOTIDE SEQUENCE</scope>
    <source>
        <strain evidence="2">W38</strain>
    </source>
</reference>
<keyword evidence="3" id="KW-1185">Reference proteome</keyword>
<sequence>MADILPVNDIAHVIQLSVAPVFLLSGVGALLGVLTSRLARVVDRARRQEDRLENAAPPRDAEILDELAKLSRRARLMNWSISLVTACALLISSVIVVLFAGALLRVNVSLLAATLFVTAMIALIAGLVAFLREIYLATIHLRLGPIPVGKRAG</sequence>
<feature type="transmembrane region" description="Helical" evidence="1">
    <location>
        <begin position="12"/>
        <end position="34"/>
    </location>
</feature>
<name>A0ABY6BMM7_9GAMM</name>